<keyword evidence="2" id="KW-0732">Signal</keyword>
<keyword evidence="4" id="KW-1185">Reference proteome</keyword>
<evidence type="ECO:0000256" key="1">
    <source>
        <dbReference type="SAM" id="MobiDB-lite"/>
    </source>
</evidence>
<comment type="caution">
    <text evidence="3">The sequence shown here is derived from an EMBL/GenBank/DDBJ whole genome shotgun (WGS) entry which is preliminary data.</text>
</comment>
<organism evidence="3 4">
    <name type="scientific">Bartonella tamiae Th239</name>
    <dbReference type="NCBI Taxonomy" id="1094558"/>
    <lineage>
        <taxon>Bacteria</taxon>
        <taxon>Pseudomonadati</taxon>
        <taxon>Pseudomonadota</taxon>
        <taxon>Alphaproteobacteria</taxon>
        <taxon>Hyphomicrobiales</taxon>
        <taxon>Bartonellaceae</taxon>
        <taxon>Bartonella</taxon>
    </lineage>
</organism>
<dbReference type="HOGENOM" id="CLU_2354122_0_0_5"/>
<accession>J0QT95</accession>
<feature type="chain" id="PRO_5003738574" evidence="2">
    <location>
        <begin position="21"/>
        <end position="96"/>
    </location>
</feature>
<protein>
    <submittedName>
        <fullName evidence="3">Uncharacterized protein</fullName>
    </submittedName>
</protein>
<evidence type="ECO:0000256" key="2">
    <source>
        <dbReference type="SAM" id="SignalP"/>
    </source>
</evidence>
<dbReference type="Proteomes" id="UP000008952">
    <property type="component" value="Unassembled WGS sequence"/>
</dbReference>
<name>J0QT95_9HYPH</name>
<dbReference type="AlphaFoldDB" id="J0QT95"/>
<feature type="region of interest" description="Disordered" evidence="1">
    <location>
        <begin position="75"/>
        <end position="96"/>
    </location>
</feature>
<feature type="signal peptide" evidence="2">
    <location>
        <begin position="1"/>
        <end position="20"/>
    </location>
</feature>
<gene>
    <name evidence="3" type="ORF">ME5_01657</name>
</gene>
<reference evidence="3 4" key="1">
    <citation type="submission" date="2012-03" db="EMBL/GenBank/DDBJ databases">
        <title>The Genome Sequence of Bartonella tamiae Th239.</title>
        <authorList>
            <consortium name="The Broad Institute Genome Sequencing Platform"/>
            <consortium name="The Broad Institute Genome Sequencing Center for Infectious Disease"/>
            <person name="Feldgarden M."/>
            <person name="Kirby J."/>
            <person name="Kosoy M."/>
            <person name="Birtles R."/>
            <person name="Probert W.S."/>
            <person name="Chiaraviglio L."/>
            <person name="Young S.K."/>
            <person name="Zeng Q."/>
            <person name="Gargeya S."/>
            <person name="Fitzgerald M."/>
            <person name="Haas B."/>
            <person name="Abouelleil A."/>
            <person name="Alvarado L."/>
            <person name="Arachchi H.M."/>
            <person name="Berlin A."/>
            <person name="Chapman S.B."/>
            <person name="Gearin G."/>
            <person name="Goldberg J."/>
            <person name="Griggs A."/>
            <person name="Gujja S."/>
            <person name="Hansen M."/>
            <person name="Heiman D."/>
            <person name="Howarth C."/>
            <person name="Larimer J."/>
            <person name="Lui A."/>
            <person name="MacDonald P.J.P."/>
            <person name="McCowen C."/>
            <person name="Montmayeur A."/>
            <person name="Murphy C."/>
            <person name="Neiman D."/>
            <person name="Pearson M."/>
            <person name="Priest M."/>
            <person name="Roberts A."/>
            <person name="Saif S."/>
            <person name="Shea T."/>
            <person name="Sisk P."/>
            <person name="Stolte C."/>
            <person name="Sykes S."/>
            <person name="Wortman J."/>
            <person name="Nusbaum C."/>
            <person name="Birren B."/>
        </authorList>
    </citation>
    <scope>NUCLEOTIDE SEQUENCE [LARGE SCALE GENOMIC DNA]</scope>
    <source>
        <strain evidence="3 4">Th239</strain>
    </source>
</reference>
<sequence>MKKLIVALSLVVLSGGSAFASPVFGDGSPSNNYVAGQQGAVQHEIKSQLNIAGHFGDGSREDSYVQSRHIYTPKAQYHHMNDGRHFGDGSPLNQNS</sequence>
<evidence type="ECO:0000313" key="3">
    <source>
        <dbReference type="EMBL" id="EJF89106.1"/>
    </source>
</evidence>
<dbReference type="EMBL" id="AIMB01000008">
    <property type="protein sequence ID" value="EJF89106.1"/>
    <property type="molecule type" value="Genomic_DNA"/>
</dbReference>
<dbReference type="RefSeq" id="WP_008040205.1">
    <property type="nucleotide sequence ID" value="NZ_JH725147.1"/>
</dbReference>
<proteinExistence type="predicted"/>
<dbReference type="PATRIC" id="fig|1094558.3.peg.1779"/>
<evidence type="ECO:0000313" key="4">
    <source>
        <dbReference type="Proteomes" id="UP000008952"/>
    </source>
</evidence>